<keyword evidence="2" id="KW-1185">Reference proteome</keyword>
<dbReference type="STRING" id="1577791.Mpt1_c13760"/>
<evidence type="ECO:0000313" key="1">
    <source>
        <dbReference type="EMBL" id="AIZ57237.1"/>
    </source>
</evidence>
<organism evidence="1 2">
    <name type="scientific">Candidatus Methanoplasma termitum</name>
    <dbReference type="NCBI Taxonomy" id="1577791"/>
    <lineage>
        <taxon>Archaea</taxon>
        <taxon>Methanobacteriati</taxon>
        <taxon>Thermoplasmatota</taxon>
        <taxon>Thermoplasmata</taxon>
        <taxon>Methanomassiliicoccales</taxon>
        <taxon>Methanomassiliicoccaceae</taxon>
        <taxon>Candidatus Methanoplasma</taxon>
    </lineage>
</organism>
<name>A0A0A7LG18_9ARCH</name>
<dbReference type="HOGENOM" id="CLU_099315_0_0_2"/>
<evidence type="ECO:0000313" key="2">
    <source>
        <dbReference type="Proteomes" id="UP000030787"/>
    </source>
</evidence>
<dbReference type="RefSeq" id="WP_052399334.1">
    <property type="nucleotide sequence ID" value="NZ_CP010070.1"/>
</dbReference>
<dbReference type="Gene3D" id="1.20.58.2140">
    <property type="match status" value="1"/>
</dbReference>
<reference evidence="1 2" key="1">
    <citation type="journal article" date="2014" name="Appl. Environ. Microbiol.">
        <title>Comparative Genome Analysis of 'Candidatus Methanoplasma termitum' Indicates a New Mode of Energy Metabolism in the Seventh Order of Methanogens.</title>
        <authorList>
            <person name="Lang K."/>
            <person name="Schuldes J."/>
            <person name="Klingl A."/>
            <person name="Poehlein A."/>
            <person name="Daniel R."/>
            <person name="Brune A."/>
        </authorList>
    </citation>
    <scope>NUCLEOTIDE SEQUENCE [LARGE SCALE GENOMIC DNA]</scope>
    <source>
        <strain evidence="2">Mpt1</strain>
    </source>
</reference>
<proteinExistence type="predicted"/>
<dbReference type="EMBL" id="CP010070">
    <property type="protein sequence ID" value="AIZ57237.1"/>
    <property type="molecule type" value="Genomic_DNA"/>
</dbReference>
<dbReference type="KEGG" id="mear:Mpt1_c13760"/>
<dbReference type="AlphaFoldDB" id="A0A0A7LG18"/>
<dbReference type="GeneID" id="24819035"/>
<dbReference type="OrthoDB" id="26985at2157"/>
<dbReference type="GO" id="GO:0043565">
    <property type="term" value="F:sequence-specific DNA binding"/>
    <property type="evidence" value="ECO:0007669"/>
    <property type="project" value="InterPro"/>
</dbReference>
<dbReference type="InterPro" id="IPR036081">
    <property type="entry name" value="Translin_sf"/>
</dbReference>
<dbReference type="Proteomes" id="UP000030787">
    <property type="component" value="Chromosome"/>
</dbReference>
<protein>
    <submittedName>
        <fullName evidence="1">Translin family protein</fullName>
    </submittedName>
</protein>
<dbReference type="SUPFAM" id="SSF74784">
    <property type="entry name" value="Translin"/>
    <property type="match status" value="1"/>
</dbReference>
<sequence>MNKLAETAEEAVAIFRNAESKRENTIRCSRSIIRETKRMIHSIHNSEDCSVNKENLRKLVADLVGYMDGGLFENGPADDALAEYAEAIIFESVINGDDMPSFKELGIGPGPWILGLADCLGEMRRIVLTSLVSEDMQRATSVFSEMEEIFYVIMMFDIPDQILPIRRKQDIARGVMERTRTDITNAIIMLKVKS</sequence>
<accession>A0A0A7LG18</accession>
<gene>
    <name evidence="1" type="ORF">Mpt1_c13760</name>
</gene>
<dbReference type="CDD" id="cd14820">
    <property type="entry name" value="TRAX"/>
    <property type="match status" value="1"/>
</dbReference>